<gene>
    <name evidence="1" type="ORF">G2W53_030893</name>
</gene>
<dbReference type="EMBL" id="JAAIUW010000009">
    <property type="protein sequence ID" value="KAF7816924.1"/>
    <property type="molecule type" value="Genomic_DNA"/>
</dbReference>
<accession>A0A834T7A6</accession>
<protein>
    <submittedName>
        <fullName evidence="1">Uncharacterized protein</fullName>
    </submittedName>
</protein>
<proteinExistence type="predicted"/>
<dbReference type="AlphaFoldDB" id="A0A834T7A6"/>
<name>A0A834T7A6_9FABA</name>
<organism evidence="1 2">
    <name type="scientific">Senna tora</name>
    <dbReference type="NCBI Taxonomy" id="362788"/>
    <lineage>
        <taxon>Eukaryota</taxon>
        <taxon>Viridiplantae</taxon>
        <taxon>Streptophyta</taxon>
        <taxon>Embryophyta</taxon>
        <taxon>Tracheophyta</taxon>
        <taxon>Spermatophyta</taxon>
        <taxon>Magnoliopsida</taxon>
        <taxon>eudicotyledons</taxon>
        <taxon>Gunneridae</taxon>
        <taxon>Pentapetalae</taxon>
        <taxon>rosids</taxon>
        <taxon>fabids</taxon>
        <taxon>Fabales</taxon>
        <taxon>Fabaceae</taxon>
        <taxon>Caesalpinioideae</taxon>
        <taxon>Cassia clade</taxon>
        <taxon>Senna</taxon>
    </lineage>
</organism>
<sequence>MDDTHLTVKAAAAYSTTRSRT</sequence>
<keyword evidence="2" id="KW-1185">Reference proteome</keyword>
<evidence type="ECO:0000313" key="1">
    <source>
        <dbReference type="EMBL" id="KAF7816924.1"/>
    </source>
</evidence>
<dbReference type="Proteomes" id="UP000634136">
    <property type="component" value="Unassembled WGS sequence"/>
</dbReference>
<reference evidence="1" key="1">
    <citation type="submission" date="2020-09" db="EMBL/GenBank/DDBJ databases">
        <title>Genome-Enabled Discovery of Anthraquinone Biosynthesis in Senna tora.</title>
        <authorList>
            <person name="Kang S.-H."/>
            <person name="Pandey R.P."/>
            <person name="Lee C.-M."/>
            <person name="Sim J.-S."/>
            <person name="Jeong J.-T."/>
            <person name="Choi B.-S."/>
            <person name="Jung M."/>
            <person name="Ginzburg D."/>
            <person name="Zhao K."/>
            <person name="Won S.Y."/>
            <person name="Oh T.-J."/>
            <person name="Yu Y."/>
            <person name="Kim N.-H."/>
            <person name="Lee O.R."/>
            <person name="Lee T.-H."/>
            <person name="Bashyal P."/>
            <person name="Kim T.-S."/>
            <person name="Lee W.-H."/>
            <person name="Kawkins C."/>
            <person name="Kim C.-K."/>
            <person name="Kim J.S."/>
            <person name="Ahn B.O."/>
            <person name="Rhee S.Y."/>
            <person name="Sohng J.K."/>
        </authorList>
    </citation>
    <scope>NUCLEOTIDE SEQUENCE</scope>
    <source>
        <tissue evidence="1">Leaf</tissue>
    </source>
</reference>
<evidence type="ECO:0000313" key="2">
    <source>
        <dbReference type="Proteomes" id="UP000634136"/>
    </source>
</evidence>
<comment type="caution">
    <text evidence="1">The sequence shown here is derived from an EMBL/GenBank/DDBJ whole genome shotgun (WGS) entry which is preliminary data.</text>
</comment>